<proteinExistence type="predicted"/>
<organism evidence="1 2">
    <name type="scientific">Granulimonas faecalis</name>
    <dbReference type="NCBI Taxonomy" id="2894155"/>
    <lineage>
        <taxon>Bacteria</taxon>
        <taxon>Bacillati</taxon>
        <taxon>Actinomycetota</taxon>
        <taxon>Coriobacteriia</taxon>
        <taxon>Coriobacteriales</taxon>
        <taxon>Kribbibacteriaceae</taxon>
        <taxon>Granulimonas</taxon>
    </lineage>
</organism>
<accession>A0AAV5B1N9</accession>
<name>A0AAV5B1N9_9ACTN</name>
<evidence type="ECO:0000313" key="1">
    <source>
        <dbReference type="EMBL" id="GJM55430.1"/>
    </source>
</evidence>
<keyword evidence="2" id="KW-1185">Reference proteome</keyword>
<dbReference type="EMBL" id="BQKC01000001">
    <property type="protein sequence ID" value="GJM55430.1"/>
    <property type="molecule type" value="Genomic_DNA"/>
</dbReference>
<dbReference type="RefSeq" id="WP_135977282.1">
    <property type="nucleotide sequence ID" value="NZ_BQKC01000001.1"/>
</dbReference>
<dbReference type="Proteomes" id="UP001055025">
    <property type="component" value="Unassembled WGS sequence"/>
</dbReference>
<evidence type="ECO:0000313" key="2">
    <source>
        <dbReference type="Proteomes" id="UP001055025"/>
    </source>
</evidence>
<dbReference type="AlphaFoldDB" id="A0AAV5B1N9"/>
<gene>
    <name evidence="1" type="ORF">ATOP_10850</name>
</gene>
<comment type="caution">
    <text evidence="1">The sequence shown here is derived from an EMBL/GenBank/DDBJ whole genome shotgun (WGS) entry which is preliminary data.</text>
</comment>
<sequence>MNAPTTAIDRFYDLCDEFERRFGESFWMPAGCGLSTADGIYAIKSAIEAGECRNGYAAFGLDEPHDVAS</sequence>
<protein>
    <submittedName>
        <fullName evidence="1">Uncharacterized protein</fullName>
    </submittedName>
</protein>
<reference evidence="1" key="1">
    <citation type="journal article" date="2022" name="Int. J. Syst. Evol. Microbiol.">
        <title>Granulimonas faecalis gen. nov., sp. nov., and Leptogranulimonas caecicola gen. nov., sp. nov., novel lactate-producing Atopobiaceae bacteria isolated from mouse intestines, and an emended description of the family Atopobiaceae.</title>
        <authorList>
            <person name="Morinaga K."/>
            <person name="Kusada H."/>
            <person name="Sakamoto S."/>
            <person name="Murakami T."/>
            <person name="Toyoda A."/>
            <person name="Mori H."/>
            <person name="Meng X.Y."/>
            <person name="Takashino M."/>
            <person name="Murotomi K."/>
            <person name="Tamaki H."/>
        </authorList>
    </citation>
    <scope>NUCLEOTIDE SEQUENCE</scope>
    <source>
        <strain evidence="1">OPF53</strain>
    </source>
</reference>